<dbReference type="STRING" id="882082.SaccyDRAFT_3766"/>
<gene>
    <name evidence="2" type="ORF">SaccyDRAFT_3766</name>
</gene>
<feature type="domain" description="DUF7878" evidence="1">
    <location>
        <begin position="25"/>
        <end position="126"/>
    </location>
</feature>
<dbReference type="eggNOG" id="ENOG5033KU5">
    <property type="taxonomic scope" value="Bacteria"/>
</dbReference>
<evidence type="ECO:0000259" key="1">
    <source>
        <dbReference type="Pfam" id="PF25297"/>
    </source>
</evidence>
<reference evidence="2 3" key="1">
    <citation type="submission" date="2011-11" db="EMBL/GenBank/DDBJ databases">
        <title>The Noncontiguous Finished sequence of Saccharomonospora cyanea NA-134.</title>
        <authorList>
            <consortium name="US DOE Joint Genome Institute"/>
            <person name="Lucas S."/>
            <person name="Han J."/>
            <person name="Lapidus A."/>
            <person name="Cheng J.-F."/>
            <person name="Goodwin L."/>
            <person name="Pitluck S."/>
            <person name="Peters L."/>
            <person name="Ovchinnikova G."/>
            <person name="Lu M."/>
            <person name="Detter J.C."/>
            <person name="Han C."/>
            <person name="Tapia R."/>
            <person name="Land M."/>
            <person name="Hauser L."/>
            <person name="Kyrpides N."/>
            <person name="Ivanova N."/>
            <person name="Pagani I."/>
            <person name="Brambilla E.-M."/>
            <person name="Klenk H.-P."/>
            <person name="Woyke T."/>
        </authorList>
    </citation>
    <scope>NUCLEOTIDE SEQUENCE [LARGE SCALE GENOMIC DNA]</scope>
    <source>
        <strain evidence="2 3">NA-134</strain>
    </source>
</reference>
<dbReference type="OrthoDB" id="3695765at2"/>
<dbReference type="InterPro" id="IPR057200">
    <property type="entry name" value="DUF7878"/>
</dbReference>
<name>H5XFH0_9PSEU</name>
<dbReference type="RefSeq" id="WP_005458478.1">
    <property type="nucleotide sequence ID" value="NZ_CM001440.1"/>
</dbReference>
<sequence>MIRIRYTGLTTADLNPEWTALGELFVHVEADISIWDGERELYSEILFPVLELASRVHDWTRVDSVDREDFELDSLSFEETGVVRIVRFGPGWSLGSVHEPGRWSGRYSLEEVDAAVLPFVRRVRAEAEAKVGIDLSMLFEES</sequence>
<dbReference type="AlphaFoldDB" id="H5XFH0"/>
<evidence type="ECO:0000313" key="3">
    <source>
        <dbReference type="Proteomes" id="UP000002791"/>
    </source>
</evidence>
<accession>H5XFH0</accession>
<keyword evidence="3" id="KW-1185">Reference proteome</keyword>
<evidence type="ECO:0000313" key="2">
    <source>
        <dbReference type="EMBL" id="EHR62593.1"/>
    </source>
</evidence>
<proteinExistence type="predicted"/>
<dbReference type="Pfam" id="PF25297">
    <property type="entry name" value="DUF7878"/>
    <property type="match status" value="1"/>
</dbReference>
<dbReference type="HOGENOM" id="CLU_153145_0_0_11"/>
<protein>
    <recommendedName>
        <fullName evidence="1">DUF7878 domain-containing protein</fullName>
    </recommendedName>
</protein>
<dbReference type="Proteomes" id="UP000002791">
    <property type="component" value="Chromosome"/>
</dbReference>
<organism evidence="2 3">
    <name type="scientific">Saccharomonospora cyanea NA-134</name>
    <dbReference type="NCBI Taxonomy" id="882082"/>
    <lineage>
        <taxon>Bacteria</taxon>
        <taxon>Bacillati</taxon>
        <taxon>Actinomycetota</taxon>
        <taxon>Actinomycetes</taxon>
        <taxon>Pseudonocardiales</taxon>
        <taxon>Pseudonocardiaceae</taxon>
        <taxon>Saccharomonospora</taxon>
    </lineage>
</organism>
<dbReference type="EMBL" id="CM001440">
    <property type="protein sequence ID" value="EHR62593.1"/>
    <property type="molecule type" value="Genomic_DNA"/>
</dbReference>